<keyword evidence="3" id="KW-1185">Reference proteome</keyword>
<evidence type="ECO:0000313" key="3">
    <source>
        <dbReference type="Proteomes" id="UP000273500"/>
    </source>
</evidence>
<proteinExistence type="predicted"/>
<name>A0A3R9N773_9BACT</name>
<sequence length="80" mass="8934">MAIRKGSRKQAGIQPSGNWPGGFSGAVGMAFLWVLELFNEHNRNVMVSLPKHLYRFVATALISTAVEMLRQAHHDVLFNL</sequence>
<feature type="region of interest" description="Disordered" evidence="1">
    <location>
        <begin position="1"/>
        <end position="20"/>
    </location>
</feature>
<dbReference type="EMBL" id="RWIT01000002">
    <property type="protein sequence ID" value="RSK49825.1"/>
    <property type="molecule type" value="Genomic_DNA"/>
</dbReference>
<evidence type="ECO:0000313" key="2">
    <source>
        <dbReference type="EMBL" id="RSK49825.1"/>
    </source>
</evidence>
<protein>
    <submittedName>
        <fullName evidence="2">Uncharacterized protein</fullName>
    </submittedName>
</protein>
<reference evidence="2 3" key="1">
    <citation type="submission" date="2018-12" db="EMBL/GenBank/DDBJ databases">
        <authorList>
            <person name="Feng G."/>
            <person name="Zhu H."/>
        </authorList>
    </citation>
    <scope>NUCLEOTIDE SEQUENCE [LARGE SCALE GENOMIC DNA]</scope>
    <source>
        <strain evidence="2 3">KCTC 12533</strain>
    </source>
</reference>
<comment type="caution">
    <text evidence="2">The sequence shown here is derived from an EMBL/GenBank/DDBJ whole genome shotgun (WGS) entry which is preliminary data.</text>
</comment>
<accession>A0A3R9N773</accession>
<dbReference type="Proteomes" id="UP000273500">
    <property type="component" value="Unassembled WGS sequence"/>
</dbReference>
<gene>
    <name evidence="2" type="ORF">EI291_04040</name>
</gene>
<organism evidence="2 3">
    <name type="scientific">Hymenobacter rigui</name>
    <dbReference type="NCBI Taxonomy" id="334424"/>
    <lineage>
        <taxon>Bacteria</taxon>
        <taxon>Pseudomonadati</taxon>
        <taxon>Bacteroidota</taxon>
        <taxon>Cytophagia</taxon>
        <taxon>Cytophagales</taxon>
        <taxon>Hymenobacteraceae</taxon>
        <taxon>Hymenobacter</taxon>
    </lineage>
</organism>
<dbReference type="AlphaFoldDB" id="A0A3R9N773"/>
<evidence type="ECO:0000256" key="1">
    <source>
        <dbReference type="SAM" id="MobiDB-lite"/>
    </source>
</evidence>